<dbReference type="PANTHER" id="PTHR12890:SF0">
    <property type="entry name" value="PROTEIN-L-HISTIDINE N-PROS-METHYLTRANSFERASE"/>
    <property type="match status" value="1"/>
</dbReference>
<accession>A0ABQ6MMS9</accession>
<feature type="compositionally biased region" description="Acidic residues" evidence="1">
    <location>
        <begin position="349"/>
        <end position="359"/>
    </location>
</feature>
<feature type="chain" id="PRO_5046343074" description="Methyltransferase type 11 domain-containing protein" evidence="2">
    <location>
        <begin position="26"/>
        <end position="643"/>
    </location>
</feature>
<dbReference type="PANTHER" id="PTHR12890">
    <property type="entry name" value="DREV PROTEIN"/>
    <property type="match status" value="1"/>
</dbReference>
<dbReference type="InterPro" id="IPR029063">
    <property type="entry name" value="SAM-dependent_MTases_sf"/>
</dbReference>
<name>A0ABQ6MMS9_9STRA</name>
<organism evidence="3 4">
    <name type="scientific">Tetraparma gracilis</name>
    <dbReference type="NCBI Taxonomy" id="2962635"/>
    <lineage>
        <taxon>Eukaryota</taxon>
        <taxon>Sar</taxon>
        <taxon>Stramenopiles</taxon>
        <taxon>Ochrophyta</taxon>
        <taxon>Bolidophyceae</taxon>
        <taxon>Parmales</taxon>
        <taxon>Triparmaceae</taxon>
        <taxon>Tetraparma</taxon>
    </lineage>
</organism>
<protein>
    <recommendedName>
        <fullName evidence="5">Methyltransferase type 11 domain-containing protein</fullName>
    </recommendedName>
</protein>
<keyword evidence="2" id="KW-0732">Signal</keyword>
<dbReference type="Pfam" id="PF05219">
    <property type="entry name" value="DREV"/>
    <property type="match status" value="1"/>
</dbReference>
<evidence type="ECO:0000256" key="1">
    <source>
        <dbReference type="SAM" id="MobiDB-lite"/>
    </source>
</evidence>
<dbReference type="EMBL" id="BRYB01003033">
    <property type="protein sequence ID" value="GMI29422.1"/>
    <property type="molecule type" value="Genomic_DNA"/>
</dbReference>
<evidence type="ECO:0008006" key="5">
    <source>
        <dbReference type="Google" id="ProtNLM"/>
    </source>
</evidence>
<keyword evidence="4" id="KW-1185">Reference proteome</keyword>
<feature type="region of interest" description="Disordered" evidence="1">
    <location>
        <begin position="349"/>
        <end position="381"/>
    </location>
</feature>
<evidence type="ECO:0000256" key="2">
    <source>
        <dbReference type="SAM" id="SignalP"/>
    </source>
</evidence>
<evidence type="ECO:0000313" key="3">
    <source>
        <dbReference type="EMBL" id="GMI29422.1"/>
    </source>
</evidence>
<dbReference type="Gene3D" id="3.40.50.150">
    <property type="entry name" value="Vaccinia Virus protein VP39"/>
    <property type="match status" value="2"/>
</dbReference>
<dbReference type="CDD" id="cd02440">
    <property type="entry name" value="AdoMet_MTases"/>
    <property type="match status" value="1"/>
</dbReference>
<gene>
    <name evidence="3" type="ORF">TeGR_g3526</name>
</gene>
<dbReference type="SUPFAM" id="SSF53335">
    <property type="entry name" value="S-adenosyl-L-methionine-dependent methyltransferases"/>
    <property type="match status" value="2"/>
</dbReference>
<comment type="caution">
    <text evidence="3">The sequence shown here is derived from an EMBL/GenBank/DDBJ whole genome shotgun (WGS) entry which is preliminary data.</text>
</comment>
<evidence type="ECO:0000313" key="4">
    <source>
        <dbReference type="Proteomes" id="UP001165060"/>
    </source>
</evidence>
<reference evidence="3 4" key="1">
    <citation type="journal article" date="2023" name="Commun. Biol.">
        <title>Genome analysis of Parmales, the sister group of diatoms, reveals the evolutionary specialization of diatoms from phago-mixotrophs to photoautotrophs.</title>
        <authorList>
            <person name="Ban H."/>
            <person name="Sato S."/>
            <person name="Yoshikawa S."/>
            <person name="Yamada K."/>
            <person name="Nakamura Y."/>
            <person name="Ichinomiya M."/>
            <person name="Sato N."/>
            <person name="Blanc-Mathieu R."/>
            <person name="Endo H."/>
            <person name="Kuwata A."/>
            <person name="Ogata H."/>
        </authorList>
    </citation>
    <scope>NUCLEOTIDE SEQUENCE [LARGE SCALE GENOMIC DNA]</scope>
</reference>
<sequence>MVMQQAVIILVALLAILIAWLASNATEVKPGAAITVRKHYSVNSTLLSPALSSSFVKSAPDAGLLEFLEQSRAATNSTPGVLLMLAKSTVFRSLQRYLGWTRPDASGFLSMASLYVGSEEQFRSILPPSSPGGGLLDVGSGTGSETAKIASALSVSPEDVTCLESSVQLQRTLRSRGFRAPDAPPAGGSYSAVSLLNVLDRCDDPHGALQLAIDSVAPGGTVLVALVLPFSALVHEGKFLSKWSKANTRKPLKPFKLARGGGNKPFEEGMASFLATLAAEHPRLELERWTRLPYVSSGDTKKSHYIMDMALMAFKVGPGVIGEKWEGERGGKEEEFVGEDAGEVAGEVAGEDAGEGAEEVADKDAPQAFEEEEPPAMPEACRNKKDDKLFSFLATTLKRDAGAGWGDVLDAGGGFGSLCWLLRQSGVSTVTEVTAATDGIYGSNDLTRAAAALPHVSIEAGNWRDPAFLPGRTWDVVVADYLLGAVEMHWPHGADGMMDRLLATVKPGGYLLISGLEPYEFVLDMDKPADRLVLDVESIGESAAFIAGESTYREIPMEWVVRQIERFPEEFRVVGSEQFVMKLSPKSLTSQIKYAKSTAKKIRDPAFKRAFLERVAVLEKEVNAWKGVNKNGRNYGIVVQRKI</sequence>
<dbReference type="Proteomes" id="UP001165060">
    <property type="component" value="Unassembled WGS sequence"/>
</dbReference>
<proteinExistence type="predicted"/>
<dbReference type="Pfam" id="PF13489">
    <property type="entry name" value="Methyltransf_23"/>
    <property type="match status" value="1"/>
</dbReference>
<feature type="signal peptide" evidence="2">
    <location>
        <begin position="1"/>
        <end position="25"/>
    </location>
</feature>
<dbReference type="InterPro" id="IPR007884">
    <property type="entry name" value="METL9"/>
</dbReference>